<dbReference type="GO" id="GO:0005829">
    <property type="term" value="C:cytosol"/>
    <property type="evidence" value="ECO:0007669"/>
    <property type="project" value="EnsemblFungi"/>
</dbReference>
<keyword evidence="7" id="KW-0479">Metal-binding</keyword>
<dbReference type="AlphaFoldDB" id="A3LUC4"/>
<comment type="pathway">
    <text evidence="4">Cofactor biosynthesis; thiamine diphosphate biosynthesis; 4-methyl-5-(2-phosphoethyl)-thiazole from 5-(2-hydroxyethyl)-4-methylthiazole: step 1/1.</text>
</comment>
<evidence type="ECO:0000313" key="19">
    <source>
        <dbReference type="EMBL" id="ABN66215.2"/>
    </source>
</evidence>
<reference evidence="19 20" key="1">
    <citation type="journal article" date="2007" name="Nat. Biotechnol.">
        <title>Genome sequence of the lignocellulose-bioconverting and xylose-fermenting yeast Pichia stipitis.</title>
        <authorList>
            <person name="Jeffries T.W."/>
            <person name="Grigoriev I.V."/>
            <person name="Grimwood J."/>
            <person name="Laplaza J.M."/>
            <person name="Aerts A."/>
            <person name="Salamov A."/>
            <person name="Schmutz J."/>
            <person name="Lindquist E."/>
            <person name="Dehal P."/>
            <person name="Shapiro H."/>
            <person name="Jin Y.S."/>
            <person name="Passoth V."/>
            <person name="Richardson P.M."/>
        </authorList>
    </citation>
    <scope>NUCLEOTIDE SEQUENCE [LARGE SCALE GENOMIC DNA]</scope>
    <source>
        <strain evidence="20">ATCC 58785 / CBS 6054 / NBRC 10063 / NRRL Y-11545</strain>
    </source>
</reference>
<comment type="similarity">
    <text evidence="16">In the C-terminal section; belongs to the Thz kinase family.</text>
</comment>
<dbReference type="InterPro" id="IPR022998">
    <property type="entry name" value="ThiamineP_synth_TenI"/>
</dbReference>
<evidence type="ECO:0000256" key="10">
    <source>
        <dbReference type="ARBA" id="ARBA00022840"/>
    </source>
</evidence>
<comment type="pathway">
    <text evidence="5">Cofactor biosynthesis; thiamine diphosphate biosynthesis; thiamine phosphate from 4-amino-2-methyl-5-diphosphomethylpyrimidine and 4-methyl-5-(2-phosphoethyl)-thiazole: step 1/1.</text>
</comment>
<dbReference type="InterPro" id="IPR034291">
    <property type="entry name" value="TMP_synthase"/>
</dbReference>
<dbReference type="GeneID" id="4838878"/>
<evidence type="ECO:0000256" key="6">
    <source>
        <dbReference type="ARBA" id="ARBA00022679"/>
    </source>
</evidence>
<keyword evidence="20" id="KW-1185">Reference proteome</keyword>
<protein>
    <submittedName>
        <fullName evidence="19">Thiamin biosynthetic bifunctional enzyme</fullName>
    </submittedName>
</protein>
<dbReference type="OMA" id="GQTDMPI"/>
<dbReference type="InterPro" id="IPR000417">
    <property type="entry name" value="Hyethyz_kinase"/>
</dbReference>
<evidence type="ECO:0000256" key="1">
    <source>
        <dbReference type="ARBA" id="ARBA00001771"/>
    </source>
</evidence>
<keyword evidence="10" id="KW-0067">ATP-binding</keyword>
<comment type="similarity">
    <text evidence="17">In the N-terminal section; belongs to the thiamine-phosphate synthase family.</text>
</comment>
<dbReference type="Pfam" id="PF02581">
    <property type="entry name" value="TMP-TENI"/>
    <property type="match status" value="1"/>
</dbReference>
<dbReference type="UniPathway" id="UPA00060">
    <property type="reaction ID" value="UER00139"/>
</dbReference>
<dbReference type="CDD" id="cd00564">
    <property type="entry name" value="TMP_TenI"/>
    <property type="match status" value="1"/>
</dbReference>
<keyword evidence="9" id="KW-0418">Kinase</keyword>
<dbReference type="InterPro" id="IPR013785">
    <property type="entry name" value="Aldolase_TIM"/>
</dbReference>
<dbReference type="eggNOG" id="ENOG502QS2M">
    <property type="taxonomic scope" value="Eukaryota"/>
</dbReference>
<evidence type="ECO:0000256" key="9">
    <source>
        <dbReference type="ARBA" id="ARBA00022777"/>
    </source>
</evidence>
<evidence type="ECO:0000256" key="13">
    <source>
        <dbReference type="ARBA" id="ARBA00047334"/>
    </source>
</evidence>
<proteinExistence type="inferred from homology"/>
<dbReference type="InterPro" id="IPR036206">
    <property type="entry name" value="ThiamineP_synth_sf"/>
</dbReference>
<evidence type="ECO:0000256" key="16">
    <source>
        <dbReference type="ARBA" id="ARBA00061146"/>
    </source>
</evidence>
<dbReference type="InParanoid" id="A3LUC4"/>
<evidence type="ECO:0000256" key="7">
    <source>
        <dbReference type="ARBA" id="ARBA00022723"/>
    </source>
</evidence>
<evidence type="ECO:0000256" key="15">
    <source>
        <dbReference type="ARBA" id="ARBA00047883"/>
    </source>
</evidence>
<dbReference type="HOGENOM" id="CLU_019943_1_1_1"/>
<dbReference type="EMBL" id="CP000498">
    <property type="protein sequence ID" value="ABN66215.2"/>
    <property type="molecule type" value="Genomic_DNA"/>
</dbReference>
<dbReference type="InterPro" id="IPR029056">
    <property type="entry name" value="Ribokinase-like"/>
</dbReference>
<evidence type="ECO:0000256" key="5">
    <source>
        <dbReference type="ARBA" id="ARBA00005165"/>
    </source>
</evidence>
<dbReference type="SUPFAM" id="SSF53613">
    <property type="entry name" value="Ribokinase-like"/>
    <property type="match status" value="1"/>
</dbReference>
<organism evidence="19 20">
    <name type="scientific">Scheffersomyces stipitis (strain ATCC 58785 / CBS 6054 / NBRC 10063 / NRRL Y-11545)</name>
    <name type="common">Yeast</name>
    <name type="synonym">Pichia stipitis</name>
    <dbReference type="NCBI Taxonomy" id="322104"/>
    <lineage>
        <taxon>Eukaryota</taxon>
        <taxon>Fungi</taxon>
        <taxon>Dikarya</taxon>
        <taxon>Ascomycota</taxon>
        <taxon>Saccharomycotina</taxon>
        <taxon>Pichiomycetes</taxon>
        <taxon>Debaryomycetaceae</taxon>
        <taxon>Scheffersomyces</taxon>
    </lineage>
</organism>
<dbReference type="STRING" id="322104.A3LUC4"/>
<accession>A3LUC4</accession>
<dbReference type="FunCoup" id="A3LUC4">
    <property type="interactions" value="134"/>
</dbReference>
<comment type="cofactor">
    <cofactor evidence="2">
        <name>Mg(2+)</name>
        <dbReference type="ChEBI" id="CHEBI:18420"/>
    </cofactor>
</comment>
<dbReference type="GO" id="GO:0009229">
    <property type="term" value="P:thiamine diphosphate biosynthetic process"/>
    <property type="evidence" value="ECO:0007669"/>
    <property type="project" value="UniProtKB-UniPathway"/>
</dbReference>
<dbReference type="Gene3D" id="3.20.20.70">
    <property type="entry name" value="Aldolase class I"/>
    <property type="match status" value="1"/>
</dbReference>
<comment type="catalytic activity">
    <reaction evidence="15">
        <text>2-[(2R,5Z)-2-carboxy-4-methylthiazol-5(2H)-ylidene]ethyl phosphate + 4-amino-2-methyl-5-(diphosphooxymethyl)pyrimidine + 2 H(+) = thiamine phosphate + CO2 + diphosphate</text>
        <dbReference type="Rhea" id="RHEA:47844"/>
        <dbReference type="ChEBI" id="CHEBI:15378"/>
        <dbReference type="ChEBI" id="CHEBI:16526"/>
        <dbReference type="ChEBI" id="CHEBI:33019"/>
        <dbReference type="ChEBI" id="CHEBI:37575"/>
        <dbReference type="ChEBI" id="CHEBI:57841"/>
        <dbReference type="ChEBI" id="CHEBI:62899"/>
        <dbReference type="EC" id="2.5.1.3"/>
    </reaction>
</comment>
<gene>
    <name evidence="19" type="ORF">PICST_77822</name>
</gene>
<evidence type="ECO:0000256" key="4">
    <source>
        <dbReference type="ARBA" id="ARBA00004868"/>
    </source>
</evidence>
<name>A3LUC4_PICST</name>
<comment type="catalytic activity">
    <reaction evidence="13">
        <text>4-methyl-5-(2-phosphooxyethyl)-thiazole + 4-amino-2-methyl-5-(diphosphooxymethyl)pyrimidine + H(+) = thiamine phosphate + diphosphate</text>
        <dbReference type="Rhea" id="RHEA:22328"/>
        <dbReference type="ChEBI" id="CHEBI:15378"/>
        <dbReference type="ChEBI" id="CHEBI:33019"/>
        <dbReference type="ChEBI" id="CHEBI:37575"/>
        <dbReference type="ChEBI" id="CHEBI:57841"/>
        <dbReference type="ChEBI" id="CHEBI:58296"/>
        <dbReference type="EC" id="2.5.1.3"/>
    </reaction>
</comment>
<dbReference type="PRINTS" id="PR01099">
    <property type="entry name" value="HYETHTZKNASE"/>
</dbReference>
<dbReference type="PANTHER" id="PTHR20857">
    <property type="entry name" value="THIAMINE-PHOSPHATE PYROPHOSPHORYLASE"/>
    <property type="match status" value="1"/>
</dbReference>
<dbReference type="GO" id="GO:0009228">
    <property type="term" value="P:thiamine biosynthetic process"/>
    <property type="evidence" value="ECO:0007669"/>
    <property type="project" value="UniProtKB-KW"/>
</dbReference>
<dbReference type="HAMAP" id="MF_00228">
    <property type="entry name" value="Thz_kinase"/>
    <property type="match status" value="1"/>
</dbReference>
<keyword evidence="8" id="KW-0547">Nucleotide-binding</keyword>
<dbReference type="CDD" id="cd01170">
    <property type="entry name" value="THZ_kinase"/>
    <property type="match status" value="1"/>
</dbReference>
<dbReference type="KEGG" id="pic:PICST_77822"/>
<dbReference type="HAMAP" id="MF_00097">
    <property type="entry name" value="TMP_synthase"/>
    <property type="match status" value="1"/>
</dbReference>
<dbReference type="RefSeq" id="XP_001384244.2">
    <property type="nucleotide sequence ID" value="XM_001384207.1"/>
</dbReference>
<evidence type="ECO:0000256" key="12">
    <source>
        <dbReference type="ARBA" id="ARBA00022977"/>
    </source>
</evidence>
<dbReference type="NCBIfam" id="TIGR00693">
    <property type="entry name" value="thiE"/>
    <property type="match status" value="1"/>
</dbReference>
<evidence type="ECO:0000256" key="11">
    <source>
        <dbReference type="ARBA" id="ARBA00022842"/>
    </source>
</evidence>
<dbReference type="OrthoDB" id="4994at2759"/>
<keyword evidence="6" id="KW-0808">Transferase</keyword>
<dbReference type="GO" id="GO:0005524">
    <property type="term" value="F:ATP binding"/>
    <property type="evidence" value="ECO:0007669"/>
    <property type="project" value="UniProtKB-KW"/>
</dbReference>
<keyword evidence="12" id="KW-0784">Thiamine biosynthesis</keyword>
<dbReference type="GO" id="GO:0004789">
    <property type="term" value="F:thiamine-phosphate diphosphorylase activity"/>
    <property type="evidence" value="ECO:0007669"/>
    <property type="project" value="UniProtKB-EC"/>
</dbReference>
<dbReference type="FunFam" id="3.20.20.70:FF:000104">
    <property type="entry name" value="Thiamine biosynthetic bifunctional enzyme"/>
    <property type="match status" value="1"/>
</dbReference>
<feature type="domain" description="Thiamine phosphate synthase/TenI" evidence="18">
    <location>
        <begin position="21"/>
        <end position="221"/>
    </location>
</feature>
<sequence length="533" mass="57095">MATDGQGKSARAPNDNVDYSLYLVTDSTMIPESSTFIKQVQEAVDSGVTLVQLREKSLSTLEFVKRAEEVHSITKKKGIPLIINDRIDVALAIDAEGVHVGQDDMPAELARKLLGPNKILGVTCSNPEEVDVVVKQKVADYVGLGTVYKTNTKKNVSDPEGTGPIGIRKMLRVLGDYNKEADYKIKCVAIGGINHSNADKVLYQCQVTEQKLDGVAVVSCIMASADARKATLDLAKIIASEPAFSITTRLSESNLDSFSKLQPLVHHITNNVVKNFSANVTLSIGASPIMSELAEEFDELVGNAKHIALVLNLGTPSSDMMSVFKQAIQVYNKYGKHIIFDPVACGATKARLECARILLNTGHVSVIKGNVGEIMSVWKLTTFYIAKSVGESNTMRGVDSIFNLSEHILLERARQVASEFKTVVVVTGKKNFTVSPTGIVRSCLGGSPLMGKITGTGCSLGSTIAAFLAAGADGELEQDSTCVFDAATIAVEMYNSAGKQAAVSVSTPGSFSTKFLDHLSRGQDLIPTLFSRP</sequence>
<dbReference type="PANTHER" id="PTHR20857:SF23">
    <property type="entry name" value="THIAMINE BIOSYNTHETIC BIFUNCTIONAL ENZYME"/>
    <property type="match status" value="1"/>
</dbReference>
<comment type="catalytic activity">
    <reaction evidence="1">
        <text>5-(2-hydroxyethyl)-4-methylthiazole + ATP = 4-methyl-5-(2-phosphooxyethyl)-thiazole + ADP + H(+)</text>
        <dbReference type="Rhea" id="RHEA:24212"/>
        <dbReference type="ChEBI" id="CHEBI:15378"/>
        <dbReference type="ChEBI" id="CHEBI:17957"/>
        <dbReference type="ChEBI" id="CHEBI:30616"/>
        <dbReference type="ChEBI" id="CHEBI:58296"/>
        <dbReference type="ChEBI" id="CHEBI:456216"/>
        <dbReference type="EC" id="2.7.1.50"/>
    </reaction>
</comment>
<evidence type="ECO:0000256" key="14">
    <source>
        <dbReference type="ARBA" id="ARBA00047851"/>
    </source>
</evidence>
<dbReference type="SUPFAM" id="SSF51391">
    <property type="entry name" value="Thiamin phosphate synthase"/>
    <property type="match status" value="1"/>
</dbReference>
<evidence type="ECO:0000259" key="18">
    <source>
        <dbReference type="Pfam" id="PF02581"/>
    </source>
</evidence>
<dbReference type="NCBIfam" id="NF006830">
    <property type="entry name" value="PRK09355.1"/>
    <property type="match status" value="1"/>
</dbReference>
<dbReference type="Proteomes" id="UP000002258">
    <property type="component" value="Chromosome 4"/>
</dbReference>
<evidence type="ECO:0000256" key="3">
    <source>
        <dbReference type="ARBA" id="ARBA00003814"/>
    </source>
</evidence>
<evidence type="ECO:0000256" key="8">
    <source>
        <dbReference type="ARBA" id="ARBA00022741"/>
    </source>
</evidence>
<comment type="function">
    <text evidence="3">Condenses 4-methyl-5-(beta-hydroxyethyl)thiazole monophosphate (THZ-P) and 2-methyl-4-amino-5-hydroxymethyl pyrimidine pyrophosphate (HMP-PP) to form thiamine monophosphate (TMP).</text>
</comment>
<dbReference type="GO" id="GO:0004417">
    <property type="term" value="F:hydroxyethylthiazole kinase activity"/>
    <property type="evidence" value="ECO:0007669"/>
    <property type="project" value="UniProtKB-EC"/>
</dbReference>
<keyword evidence="11" id="KW-0460">Magnesium</keyword>
<dbReference type="GO" id="GO:0000287">
    <property type="term" value="F:magnesium ion binding"/>
    <property type="evidence" value="ECO:0007669"/>
    <property type="project" value="InterPro"/>
</dbReference>
<dbReference type="Pfam" id="PF02110">
    <property type="entry name" value="HK"/>
    <property type="match status" value="1"/>
</dbReference>
<evidence type="ECO:0000313" key="20">
    <source>
        <dbReference type="Proteomes" id="UP000002258"/>
    </source>
</evidence>
<comment type="catalytic activity">
    <reaction evidence="14">
        <text>2-(2-carboxy-4-methylthiazol-5-yl)ethyl phosphate + 4-amino-2-methyl-5-(diphosphooxymethyl)pyrimidine + 2 H(+) = thiamine phosphate + CO2 + diphosphate</text>
        <dbReference type="Rhea" id="RHEA:47848"/>
        <dbReference type="ChEBI" id="CHEBI:15378"/>
        <dbReference type="ChEBI" id="CHEBI:16526"/>
        <dbReference type="ChEBI" id="CHEBI:33019"/>
        <dbReference type="ChEBI" id="CHEBI:37575"/>
        <dbReference type="ChEBI" id="CHEBI:57841"/>
        <dbReference type="ChEBI" id="CHEBI:62890"/>
        <dbReference type="EC" id="2.5.1.3"/>
    </reaction>
</comment>
<evidence type="ECO:0000256" key="17">
    <source>
        <dbReference type="ARBA" id="ARBA00061283"/>
    </source>
</evidence>
<evidence type="ECO:0000256" key="2">
    <source>
        <dbReference type="ARBA" id="ARBA00001946"/>
    </source>
</evidence>
<dbReference type="Gene3D" id="3.40.1190.20">
    <property type="match status" value="1"/>
</dbReference>